<dbReference type="SUPFAM" id="SSF47413">
    <property type="entry name" value="lambda repressor-like DNA-binding domains"/>
    <property type="match status" value="1"/>
</dbReference>
<feature type="region of interest" description="Disordered" evidence="1">
    <location>
        <begin position="290"/>
        <end position="311"/>
    </location>
</feature>
<dbReference type="Gene3D" id="1.10.260.40">
    <property type="entry name" value="lambda repressor-like DNA-binding domains"/>
    <property type="match status" value="1"/>
</dbReference>
<gene>
    <name evidence="3" type="ORF">GCM10011583_09360</name>
</gene>
<dbReference type="Proteomes" id="UP000660265">
    <property type="component" value="Unassembled WGS sequence"/>
</dbReference>
<feature type="domain" description="HTH cro/C1-type" evidence="2">
    <location>
        <begin position="45"/>
        <end position="96"/>
    </location>
</feature>
<protein>
    <submittedName>
        <fullName evidence="3">Transcriptional regulator</fullName>
    </submittedName>
</protein>
<dbReference type="InterPro" id="IPR001387">
    <property type="entry name" value="Cro/C1-type_HTH"/>
</dbReference>
<dbReference type="InterPro" id="IPR010982">
    <property type="entry name" value="Lambda_DNA-bd_dom_sf"/>
</dbReference>
<dbReference type="Pfam" id="PF17765">
    <property type="entry name" value="MLTR_LBD"/>
    <property type="match status" value="1"/>
</dbReference>
<name>A0ABQ2E1I1_9ACTN</name>
<dbReference type="Pfam" id="PF13560">
    <property type="entry name" value="HTH_31"/>
    <property type="match status" value="1"/>
</dbReference>
<dbReference type="EMBL" id="BMMV01000002">
    <property type="protein sequence ID" value="GGJ79842.1"/>
    <property type="molecule type" value="Genomic_DNA"/>
</dbReference>
<organism evidence="3 4">
    <name type="scientific">Streptomyces camponoticapitis</name>
    <dbReference type="NCBI Taxonomy" id="1616125"/>
    <lineage>
        <taxon>Bacteria</taxon>
        <taxon>Bacillati</taxon>
        <taxon>Actinomycetota</taxon>
        <taxon>Actinomycetes</taxon>
        <taxon>Kitasatosporales</taxon>
        <taxon>Streptomycetaceae</taxon>
        <taxon>Streptomyces</taxon>
    </lineage>
</organism>
<accession>A0ABQ2E1I1</accession>
<dbReference type="SMART" id="SM00530">
    <property type="entry name" value="HTH_XRE"/>
    <property type="match status" value="1"/>
</dbReference>
<proteinExistence type="predicted"/>
<reference evidence="4" key="1">
    <citation type="journal article" date="2019" name="Int. J. Syst. Evol. Microbiol.">
        <title>The Global Catalogue of Microorganisms (GCM) 10K type strain sequencing project: providing services to taxonomists for standard genome sequencing and annotation.</title>
        <authorList>
            <consortium name="The Broad Institute Genomics Platform"/>
            <consortium name="The Broad Institute Genome Sequencing Center for Infectious Disease"/>
            <person name="Wu L."/>
            <person name="Ma J."/>
        </authorList>
    </citation>
    <scope>NUCLEOTIDE SEQUENCE [LARGE SCALE GENOMIC DNA]</scope>
    <source>
        <strain evidence="4">CGMCC 4.7275</strain>
    </source>
</reference>
<keyword evidence="4" id="KW-1185">Reference proteome</keyword>
<dbReference type="PANTHER" id="PTHR35010:SF2">
    <property type="entry name" value="BLL4672 PROTEIN"/>
    <property type="match status" value="1"/>
</dbReference>
<dbReference type="CDD" id="cd00093">
    <property type="entry name" value="HTH_XRE"/>
    <property type="match status" value="1"/>
</dbReference>
<dbReference type="PANTHER" id="PTHR35010">
    <property type="entry name" value="BLL4672 PROTEIN-RELATED"/>
    <property type="match status" value="1"/>
</dbReference>
<evidence type="ECO:0000259" key="2">
    <source>
        <dbReference type="PROSITE" id="PS50943"/>
    </source>
</evidence>
<dbReference type="Gene3D" id="3.30.450.180">
    <property type="match status" value="1"/>
</dbReference>
<evidence type="ECO:0000313" key="4">
    <source>
        <dbReference type="Proteomes" id="UP000660265"/>
    </source>
</evidence>
<sequence length="311" mass="34294">MWAGPILDLMDEKETARAAVREFLTTRRARVSPTDVGLPPSGTRRRVKGLRREEVALLAGVSPEYYVRLERGKATGPSAGVVEAVARVLRLDDDERAHLGRLLAALTPAAPKRSRSTAKDLVTPGIRVLLDSMDHLPAVVFNGRFDLLAANALGRALLAPMYDLPGRTNSARFLFLDEPRARDLFPEWERITADTVAMLRIEAGRHPDDPDLTELIGQLATRSTEFRTRWATNDVRIHRAGTKTFRHPLIGEVTLPYETLGIDSASSQILSVYTPQPGTPEADAIRLLASWNADDRRNNNPTAGARGNPED</sequence>
<comment type="caution">
    <text evidence="3">The sequence shown here is derived from an EMBL/GenBank/DDBJ whole genome shotgun (WGS) entry which is preliminary data.</text>
</comment>
<dbReference type="InterPro" id="IPR041413">
    <property type="entry name" value="MLTR_LBD"/>
</dbReference>
<evidence type="ECO:0000313" key="3">
    <source>
        <dbReference type="EMBL" id="GGJ79842.1"/>
    </source>
</evidence>
<dbReference type="PROSITE" id="PS50943">
    <property type="entry name" value="HTH_CROC1"/>
    <property type="match status" value="1"/>
</dbReference>
<evidence type="ECO:0000256" key="1">
    <source>
        <dbReference type="SAM" id="MobiDB-lite"/>
    </source>
</evidence>